<evidence type="ECO:0000256" key="1">
    <source>
        <dbReference type="SAM" id="MobiDB-lite"/>
    </source>
</evidence>
<accession>A0A9Y2JMV6</accession>
<evidence type="ECO:0000313" key="3">
    <source>
        <dbReference type="Proteomes" id="UP001239397"/>
    </source>
</evidence>
<dbReference type="AlphaFoldDB" id="A0A9Y2JMV6"/>
<feature type="region of interest" description="Disordered" evidence="1">
    <location>
        <begin position="1"/>
        <end position="25"/>
    </location>
</feature>
<feature type="compositionally biased region" description="Basic and acidic residues" evidence="1">
    <location>
        <begin position="1"/>
        <end position="22"/>
    </location>
</feature>
<evidence type="ECO:0000313" key="2">
    <source>
        <dbReference type="EMBL" id="WIY00610.1"/>
    </source>
</evidence>
<name>A0A9Y2JMV6_9PSEU</name>
<dbReference type="EMBL" id="CP127295">
    <property type="protein sequence ID" value="WIY00610.1"/>
    <property type="molecule type" value="Genomic_DNA"/>
</dbReference>
<proteinExistence type="predicted"/>
<dbReference type="Proteomes" id="UP001239397">
    <property type="component" value="Chromosome"/>
</dbReference>
<dbReference type="KEGG" id="amog:QRX60_42225"/>
<sequence>MACAGQRDDPRARDGAVGREGTRGAAAARLGERLSEAASWEERFAMTDAALAGRAEAGPAADPEVAWVWGRLVRTRGLVRVERLGEPFLTIDDLAWPAGRMPGCDGLRGR</sequence>
<gene>
    <name evidence="2" type="ORF">QRX60_42225</name>
</gene>
<protein>
    <submittedName>
        <fullName evidence="2">Uncharacterized protein</fullName>
    </submittedName>
</protein>
<dbReference type="RefSeq" id="WP_285997072.1">
    <property type="nucleotide sequence ID" value="NZ_CP127295.1"/>
</dbReference>
<organism evidence="2 3">
    <name type="scientific">Amycolatopsis mongoliensis</name>
    <dbReference type="NCBI Taxonomy" id="715475"/>
    <lineage>
        <taxon>Bacteria</taxon>
        <taxon>Bacillati</taxon>
        <taxon>Actinomycetota</taxon>
        <taxon>Actinomycetes</taxon>
        <taxon>Pseudonocardiales</taxon>
        <taxon>Pseudonocardiaceae</taxon>
        <taxon>Amycolatopsis</taxon>
    </lineage>
</organism>
<keyword evidence="3" id="KW-1185">Reference proteome</keyword>
<reference evidence="2 3" key="1">
    <citation type="submission" date="2023-06" db="EMBL/GenBank/DDBJ databases">
        <authorList>
            <person name="Oyuntsetseg B."/>
            <person name="Kim S.B."/>
        </authorList>
    </citation>
    <scope>NUCLEOTIDE SEQUENCE [LARGE SCALE GENOMIC DNA]</scope>
    <source>
        <strain evidence="2 3">4-36</strain>
    </source>
</reference>